<dbReference type="Gene3D" id="3.40.50.10140">
    <property type="entry name" value="Toll/interleukin-1 receptor homology (TIR) domain"/>
    <property type="match status" value="1"/>
</dbReference>
<evidence type="ECO:0000256" key="3">
    <source>
        <dbReference type="ARBA" id="ARBA00022729"/>
    </source>
</evidence>
<evidence type="ECO:0000313" key="9">
    <source>
        <dbReference type="RefSeq" id="XP_030374188.1"/>
    </source>
</evidence>
<protein>
    <submittedName>
        <fullName evidence="9">Protein toll-like</fullName>
    </submittedName>
</protein>
<evidence type="ECO:0000256" key="1">
    <source>
        <dbReference type="ARBA" id="ARBA00004167"/>
    </source>
</evidence>
<keyword evidence="8" id="KW-1185">Reference proteome</keyword>
<feature type="transmembrane region" description="Helical" evidence="6">
    <location>
        <begin position="206"/>
        <end position="227"/>
    </location>
</feature>
<dbReference type="Pfam" id="PF01582">
    <property type="entry name" value="TIR"/>
    <property type="match status" value="1"/>
</dbReference>
<dbReference type="PANTHER" id="PTHR24365">
    <property type="entry name" value="TOLL-LIKE RECEPTOR"/>
    <property type="match status" value="1"/>
</dbReference>
<dbReference type="InterPro" id="IPR035897">
    <property type="entry name" value="Toll_tir_struct_dom_sf"/>
</dbReference>
<dbReference type="Proteomes" id="UP000504634">
    <property type="component" value="Unplaced"/>
</dbReference>
<keyword evidence="3" id="KW-0732">Signal</keyword>
<keyword evidence="4 6" id="KW-1133">Transmembrane helix</keyword>
<dbReference type="SUPFAM" id="SSF52200">
    <property type="entry name" value="Toll/Interleukin receptor TIR domain"/>
    <property type="match status" value="1"/>
</dbReference>
<dbReference type="AlphaFoldDB" id="A0A6J2TGF3"/>
<evidence type="ECO:0000256" key="6">
    <source>
        <dbReference type="SAM" id="Phobius"/>
    </source>
</evidence>
<organism evidence="8 9">
    <name type="scientific">Drosophila lebanonensis</name>
    <name type="common">Fruit fly</name>
    <name type="synonym">Scaptodrosophila lebanonensis</name>
    <dbReference type="NCBI Taxonomy" id="7225"/>
    <lineage>
        <taxon>Eukaryota</taxon>
        <taxon>Metazoa</taxon>
        <taxon>Ecdysozoa</taxon>
        <taxon>Arthropoda</taxon>
        <taxon>Hexapoda</taxon>
        <taxon>Insecta</taxon>
        <taxon>Pterygota</taxon>
        <taxon>Neoptera</taxon>
        <taxon>Endopterygota</taxon>
        <taxon>Diptera</taxon>
        <taxon>Brachycera</taxon>
        <taxon>Muscomorpha</taxon>
        <taxon>Ephydroidea</taxon>
        <taxon>Drosophilidae</taxon>
        <taxon>Scaptodrosophila</taxon>
    </lineage>
</organism>
<dbReference type="GO" id="GO:0045087">
    <property type="term" value="P:innate immune response"/>
    <property type="evidence" value="ECO:0007669"/>
    <property type="project" value="TreeGrafter"/>
</dbReference>
<evidence type="ECO:0000259" key="7">
    <source>
        <dbReference type="PROSITE" id="PS50104"/>
    </source>
</evidence>
<keyword evidence="5 6" id="KW-0472">Membrane</keyword>
<dbReference type="GO" id="GO:0007165">
    <property type="term" value="P:signal transduction"/>
    <property type="evidence" value="ECO:0007669"/>
    <property type="project" value="InterPro"/>
</dbReference>
<dbReference type="GO" id="GO:0005886">
    <property type="term" value="C:plasma membrane"/>
    <property type="evidence" value="ECO:0007669"/>
    <property type="project" value="TreeGrafter"/>
</dbReference>
<name>A0A6J2TGF3_DROLE</name>
<feature type="domain" description="TIR" evidence="7">
    <location>
        <begin position="254"/>
        <end position="388"/>
    </location>
</feature>
<evidence type="ECO:0000256" key="4">
    <source>
        <dbReference type="ARBA" id="ARBA00022989"/>
    </source>
</evidence>
<proteinExistence type="predicted"/>
<gene>
    <name evidence="9" type="primary">LOC115623786</name>
</gene>
<dbReference type="RefSeq" id="XP_030374188.1">
    <property type="nucleotide sequence ID" value="XM_030518328.1"/>
</dbReference>
<dbReference type="SMART" id="SM00255">
    <property type="entry name" value="TIR"/>
    <property type="match status" value="1"/>
</dbReference>
<dbReference type="InterPro" id="IPR000157">
    <property type="entry name" value="TIR_dom"/>
</dbReference>
<dbReference type="Gene3D" id="3.80.10.10">
    <property type="entry name" value="Ribonuclease Inhibitor"/>
    <property type="match status" value="2"/>
</dbReference>
<keyword evidence="2 6" id="KW-0812">Transmembrane</keyword>
<dbReference type="GO" id="GO:0038023">
    <property type="term" value="F:signaling receptor activity"/>
    <property type="evidence" value="ECO:0007669"/>
    <property type="project" value="TreeGrafter"/>
</dbReference>
<reference evidence="9" key="1">
    <citation type="submission" date="2025-08" db="UniProtKB">
        <authorList>
            <consortium name="RefSeq"/>
        </authorList>
    </citation>
    <scope>IDENTIFICATION</scope>
    <source>
        <strain evidence="9">11010-0011.00</strain>
        <tissue evidence="9">Whole body</tissue>
    </source>
</reference>
<dbReference type="InterPro" id="IPR032675">
    <property type="entry name" value="LRR_dom_sf"/>
</dbReference>
<dbReference type="SUPFAM" id="SSF52058">
    <property type="entry name" value="L domain-like"/>
    <property type="match status" value="1"/>
</dbReference>
<sequence>MHFIIDCSRQRFSNVSELPMAIDGNSILRFINNDIEKLPLYKDDIGYATLRELYLANNQLIQLSSDRLPPNLTHLEVSSNRLTHLSTQQLPGTLKYLDFRSNFITVLQLEQIHNHLAYLDISKNKLQTLGEDWQRYLSSQQHLSPIQLKISHNEWQCDCLNKQYLQFISDIAVSISDLAYTYCSDRSLGRLSEVQFSDICTTTFEILSIVFGTLGLTSATGFSMVFFKKHILFWMYRNNLCVCCVNYKELEAKKLYDGFIAYPAVDSELLPEFVDRLENEPHNYRMCIYERDWPVGSVIPDCICNSINNSKRTIILLTKHFLNSNWGRLELRAGIRASSQDRTMRLIIVMYPGVDTDNLDSELGTYLKFTIHLKREDPNFWHKLLYAMPHAKGENLNAELV</sequence>
<dbReference type="PANTHER" id="PTHR24365:SF541">
    <property type="entry name" value="PROTEIN TOLL-RELATED"/>
    <property type="match status" value="1"/>
</dbReference>
<dbReference type="GeneID" id="115623786"/>
<comment type="subcellular location">
    <subcellularLocation>
        <location evidence="1">Membrane</location>
        <topology evidence="1">Single-pass membrane protein</topology>
    </subcellularLocation>
</comment>
<dbReference type="PROSITE" id="PS50104">
    <property type="entry name" value="TIR"/>
    <property type="match status" value="1"/>
</dbReference>
<evidence type="ECO:0000256" key="5">
    <source>
        <dbReference type="ARBA" id="ARBA00023136"/>
    </source>
</evidence>
<evidence type="ECO:0000256" key="2">
    <source>
        <dbReference type="ARBA" id="ARBA00022692"/>
    </source>
</evidence>
<dbReference type="OrthoDB" id="9985615at2759"/>
<accession>A0A6J2TGF3</accession>
<evidence type="ECO:0000313" key="8">
    <source>
        <dbReference type="Proteomes" id="UP000504634"/>
    </source>
</evidence>
<dbReference type="PRINTS" id="PR01537">
    <property type="entry name" value="INTRLKN1R1F"/>
</dbReference>